<accession>A0A1I4HC20</accession>
<dbReference type="CDD" id="cd02440">
    <property type="entry name" value="AdoMet_MTases"/>
    <property type="match status" value="1"/>
</dbReference>
<gene>
    <name evidence="2" type="ORF">SAMN04487943_101347</name>
</gene>
<dbReference type="RefSeq" id="WP_175495277.1">
    <property type="nucleotide sequence ID" value="NZ_FOTR01000001.1"/>
</dbReference>
<protein>
    <submittedName>
        <fullName evidence="2">Methyltransferase domain-containing protein</fullName>
    </submittedName>
</protein>
<dbReference type="GO" id="GO:0032259">
    <property type="term" value="P:methylation"/>
    <property type="evidence" value="ECO:0007669"/>
    <property type="project" value="UniProtKB-KW"/>
</dbReference>
<keyword evidence="2" id="KW-0489">Methyltransferase</keyword>
<reference evidence="3" key="1">
    <citation type="submission" date="2016-10" db="EMBL/GenBank/DDBJ databases">
        <authorList>
            <person name="Varghese N."/>
            <person name="Submissions S."/>
        </authorList>
    </citation>
    <scope>NUCLEOTIDE SEQUENCE [LARGE SCALE GENOMIC DNA]</scope>
    <source>
        <strain evidence="3">CGMCC 1.4250</strain>
    </source>
</reference>
<dbReference type="EMBL" id="FOTR01000001">
    <property type="protein sequence ID" value="SFL39754.1"/>
    <property type="molecule type" value="Genomic_DNA"/>
</dbReference>
<sequence length="269" mass="30564">MTKANSKAKQRATLNNSSVIDARSLSQSHKRLAELLEPGMTVLDVGCGTGAITSGIAEAVGANGKVVGIDNNPTLLDTARKRYPNIIFEIADIYNLPFENQFDIVTTSLVLQWLDQPQQALNNLVKSVKPGGKVVVLDYNHEKLKWYPEVPESMKYFYDAFLRWRRDADMDNAIADHLREMFEKSRLNQIQVTSQHEEVNHGQESFETAVSIWADVAETKGEQMLQDKLIEKDMLKKAIKDYKEWIRKDAQSQGCRRNKKVDGTLYDED</sequence>
<dbReference type="InterPro" id="IPR025714">
    <property type="entry name" value="Methyltranfer_dom"/>
</dbReference>
<evidence type="ECO:0000259" key="1">
    <source>
        <dbReference type="Pfam" id="PF13847"/>
    </source>
</evidence>
<keyword evidence="3" id="KW-1185">Reference proteome</keyword>
<evidence type="ECO:0000313" key="3">
    <source>
        <dbReference type="Proteomes" id="UP000198565"/>
    </source>
</evidence>
<dbReference type="Proteomes" id="UP000198565">
    <property type="component" value="Unassembled WGS sequence"/>
</dbReference>
<dbReference type="PANTHER" id="PTHR43861">
    <property type="entry name" value="TRANS-ACONITATE 2-METHYLTRANSFERASE-RELATED"/>
    <property type="match status" value="1"/>
</dbReference>
<dbReference type="Pfam" id="PF13847">
    <property type="entry name" value="Methyltransf_31"/>
    <property type="match status" value="1"/>
</dbReference>
<dbReference type="Gene3D" id="3.40.50.150">
    <property type="entry name" value="Vaccinia Virus protein VP39"/>
    <property type="match status" value="1"/>
</dbReference>
<feature type="domain" description="Methyltransferase" evidence="1">
    <location>
        <begin position="37"/>
        <end position="155"/>
    </location>
</feature>
<organism evidence="2 3">
    <name type="scientific">Gracilibacillus orientalis</name>
    <dbReference type="NCBI Taxonomy" id="334253"/>
    <lineage>
        <taxon>Bacteria</taxon>
        <taxon>Bacillati</taxon>
        <taxon>Bacillota</taxon>
        <taxon>Bacilli</taxon>
        <taxon>Bacillales</taxon>
        <taxon>Bacillaceae</taxon>
        <taxon>Gracilibacillus</taxon>
    </lineage>
</organism>
<dbReference type="SUPFAM" id="SSF53335">
    <property type="entry name" value="S-adenosyl-L-methionine-dependent methyltransferases"/>
    <property type="match status" value="1"/>
</dbReference>
<dbReference type="AlphaFoldDB" id="A0A1I4HC20"/>
<dbReference type="PANTHER" id="PTHR43861:SF1">
    <property type="entry name" value="TRANS-ACONITATE 2-METHYLTRANSFERASE"/>
    <property type="match status" value="1"/>
</dbReference>
<evidence type="ECO:0000313" key="2">
    <source>
        <dbReference type="EMBL" id="SFL39754.1"/>
    </source>
</evidence>
<keyword evidence="2" id="KW-0808">Transferase</keyword>
<proteinExistence type="predicted"/>
<dbReference type="InterPro" id="IPR029063">
    <property type="entry name" value="SAM-dependent_MTases_sf"/>
</dbReference>
<dbReference type="GO" id="GO:0008168">
    <property type="term" value="F:methyltransferase activity"/>
    <property type="evidence" value="ECO:0007669"/>
    <property type="project" value="UniProtKB-KW"/>
</dbReference>
<dbReference type="STRING" id="334253.SAMN04487943_101347"/>
<name>A0A1I4HC20_9BACI</name>